<evidence type="ECO:0000313" key="3">
    <source>
        <dbReference type="Proteomes" id="UP000777482"/>
    </source>
</evidence>
<sequence>MPDYLEARRRPLRISRTAHLSPTPDLDPHPSASPAGGDSSNGRVTGPVAASAHVTVSHSTFSTRSVLSGVSAFLDSVITGPARTLHHRIEKVLQPSAKGPVPLRRGDGVERRVEAKRASRSAGETDKVASTQVGGPEQYVTAIRTPATRTLSPRAQVPARQRSVSVASPAAATAAKPSRSSSSSRYPSRLTNVPALAPEVQDHRIRLCTCSPEYNDEETTSSEEEEETDSDGSFFGSGQLG</sequence>
<reference evidence="2 3" key="1">
    <citation type="submission" date="2020-11" db="EMBL/GenBank/DDBJ databases">
        <title>Kefir isolates.</title>
        <authorList>
            <person name="Marcisauskas S."/>
            <person name="Kim Y."/>
            <person name="Blasche S."/>
        </authorList>
    </citation>
    <scope>NUCLEOTIDE SEQUENCE [LARGE SCALE GENOMIC DNA]</scope>
    <source>
        <strain evidence="2 3">KR</strain>
    </source>
</reference>
<keyword evidence="3" id="KW-1185">Reference proteome</keyword>
<feature type="compositionally biased region" description="Acidic residues" evidence="1">
    <location>
        <begin position="214"/>
        <end position="230"/>
    </location>
</feature>
<gene>
    <name evidence="2" type="ORF">C6P46_000872</name>
</gene>
<proteinExistence type="predicted"/>
<feature type="compositionally biased region" description="Basic and acidic residues" evidence="1">
    <location>
        <begin position="104"/>
        <end position="127"/>
    </location>
</feature>
<evidence type="ECO:0000313" key="2">
    <source>
        <dbReference type="EMBL" id="KAG0655475.1"/>
    </source>
</evidence>
<accession>A0A9P6VVN4</accession>
<feature type="region of interest" description="Disordered" evidence="1">
    <location>
        <begin position="96"/>
        <end position="241"/>
    </location>
</feature>
<feature type="region of interest" description="Disordered" evidence="1">
    <location>
        <begin position="1"/>
        <end position="46"/>
    </location>
</feature>
<comment type="caution">
    <text evidence="2">The sequence shown here is derived from an EMBL/GenBank/DDBJ whole genome shotgun (WGS) entry which is preliminary data.</text>
</comment>
<evidence type="ECO:0000256" key="1">
    <source>
        <dbReference type="SAM" id="MobiDB-lite"/>
    </source>
</evidence>
<protein>
    <submittedName>
        <fullName evidence="2">Uncharacterized protein</fullName>
    </submittedName>
</protein>
<name>A0A9P6VVN4_RHOMI</name>
<dbReference type="Proteomes" id="UP000777482">
    <property type="component" value="Unassembled WGS sequence"/>
</dbReference>
<organism evidence="2 3">
    <name type="scientific">Rhodotorula mucilaginosa</name>
    <name type="common">Yeast</name>
    <name type="synonym">Rhodotorula rubra</name>
    <dbReference type="NCBI Taxonomy" id="5537"/>
    <lineage>
        <taxon>Eukaryota</taxon>
        <taxon>Fungi</taxon>
        <taxon>Dikarya</taxon>
        <taxon>Basidiomycota</taxon>
        <taxon>Pucciniomycotina</taxon>
        <taxon>Microbotryomycetes</taxon>
        <taxon>Sporidiobolales</taxon>
        <taxon>Sporidiobolaceae</taxon>
        <taxon>Rhodotorula</taxon>
    </lineage>
</organism>
<dbReference type="AlphaFoldDB" id="A0A9P6VVN4"/>
<feature type="compositionally biased region" description="Low complexity" evidence="1">
    <location>
        <begin position="159"/>
        <end position="189"/>
    </location>
</feature>
<dbReference type="EMBL" id="PUHQ01000119">
    <property type="protein sequence ID" value="KAG0655475.1"/>
    <property type="molecule type" value="Genomic_DNA"/>
</dbReference>